<dbReference type="RefSeq" id="WP_087916342.1">
    <property type="nucleotide sequence ID" value="NZ_CP021780.1"/>
</dbReference>
<dbReference type="AlphaFoldDB" id="A0A2Z2KGK3"/>
<name>A0A2Z2KGK3_9BACL</name>
<evidence type="ECO:0000313" key="1">
    <source>
        <dbReference type="EMBL" id="ASA22343.1"/>
    </source>
</evidence>
<proteinExistence type="predicted"/>
<dbReference type="Proteomes" id="UP000249890">
    <property type="component" value="Chromosome"/>
</dbReference>
<gene>
    <name evidence="1" type="ORF">B9T62_17060</name>
</gene>
<dbReference type="OrthoDB" id="153774at2"/>
<accession>A0A2Z2KGK3</accession>
<dbReference type="EMBL" id="CP021780">
    <property type="protein sequence ID" value="ASA22343.1"/>
    <property type="molecule type" value="Genomic_DNA"/>
</dbReference>
<dbReference type="KEGG" id="pdh:B9T62_17060"/>
<evidence type="ECO:0000313" key="2">
    <source>
        <dbReference type="Proteomes" id="UP000249890"/>
    </source>
</evidence>
<reference evidence="1 2" key="1">
    <citation type="submission" date="2017-06" db="EMBL/GenBank/DDBJ databases">
        <title>Complete genome sequence of Paenibacillus donghaensis KCTC 13049T isolated from East Sea sediment, South Korea.</title>
        <authorList>
            <person name="Jung B.K."/>
            <person name="Hong S.-J."/>
            <person name="Shin J.-H."/>
        </authorList>
    </citation>
    <scope>NUCLEOTIDE SEQUENCE [LARGE SCALE GENOMIC DNA]</scope>
    <source>
        <strain evidence="1 2">KCTC 13049</strain>
    </source>
</reference>
<sequence>MGCDIHLFVEKKINGKWLAVKGVNEPEIKEAEEFIENIKARGESADYWEKRIEELRQGTQGYIWDGRHYLLFEALAGVRANHEITPISEPKGLPEDISAEVKDSAEGWGGDGHSHSYLTAAELNAYKWDQTIAREGFVNVHQFKEFQEKGSPSGWCGSVGGGGVRHVTNHKMKKQIEDDFPFGDSSSYYTLVRWEKSLREALGSFCSWSLPELNKLVEGNPENVRIVFWFDN</sequence>
<organism evidence="1 2">
    <name type="scientific">Paenibacillus donghaensis</name>
    <dbReference type="NCBI Taxonomy" id="414771"/>
    <lineage>
        <taxon>Bacteria</taxon>
        <taxon>Bacillati</taxon>
        <taxon>Bacillota</taxon>
        <taxon>Bacilli</taxon>
        <taxon>Bacillales</taxon>
        <taxon>Paenibacillaceae</taxon>
        <taxon>Paenibacillus</taxon>
    </lineage>
</organism>
<keyword evidence="2" id="KW-1185">Reference proteome</keyword>
<protein>
    <submittedName>
        <fullName evidence="1">Uncharacterized protein</fullName>
    </submittedName>
</protein>